<protein>
    <submittedName>
        <fullName evidence="1">Glycosyl transferase family 2</fullName>
    </submittedName>
</protein>
<organism evidence="1 2">
    <name type="scientific">Pseudosulfitobacter pseudonitzschiae</name>
    <dbReference type="NCBI Taxonomy" id="1402135"/>
    <lineage>
        <taxon>Bacteria</taxon>
        <taxon>Pseudomonadati</taxon>
        <taxon>Pseudomonadota</taxon>
        <taxon>Alphaproteobacteria</taxon>
        <taxon>Rhodobacterales</taxon>
        <taxon>Roseobacteraceae</taxon>
        <taxon>Pseudosulfitobacter</taxon>
    </lineage>
</organism>
<dbReference type="EMBL" id="CP022415">
    <property type="protein sequence ID" value="ASM72651.1"/>
    <property type="molecule type" value="Genomic_DNA"/>
</dbReference>
<reference evidence="1 2" key="1">
    <citation type="submission" date="2017-07" db="EMBL/GenBank/DDBJ databases">
        <title>Genome Sequence of Sulfitobacter pseudonitzschiae Strain SMR1 Isolated from a culture of the Diatom Skeletonema marinoi.</title>
        <authorList>
            <person name="Topel M."/>
            <person name="Pinder M.I.M."/>
            <person name="Johansson O.N."/>
            <person name="Kourtchenko O."/>
            <person name="Godhe A."/>
            <person name="Clarke A.K."/>
        </authorList>
    </citation>
    <scope>NUCLEOTIDE SEQUENCE [LARGE SCALE GENOMIC DNA]</scope>
    <source>
        <strain evidence="1 2">SMR1</strain>
    </source>
</reference>
<proteinExistence type="predicted"/>
<accession>A0A221K0Z5</accession>
<dbReference type="Proteomes" id="UP000199754">
    <property type="component" value="Chromosome"/>
</dbReference>
<dbReference type="STRING" id="1402135.SAMN05444149_101331"/>
<dbReference type="AlphaFoldDB" id="A0A221K0Z5"/>
<dbReference type="GO" id="GO:0016740">
    <property type="term" value="F:transferase activity"/>
    <property type="evidence" value="ECO:0007669"/>
    <property type="project" value="UniProtKB-KW"/>
</dbReference>
<keyword evidence="2" id="KW-1185">Reference proteome</keyword>
<evidence type="ECO:0000313" key="1">
    <source>
        <dbReference type="EMBL" id="ASM72651.1"/>
    </source>
</evidence>
<dbReference type="OrthoDB" id="7203640at2"/>
<dbReference type="Pfam" id="PF13704">
    <property type="entry name" value="Glyco_tranf_2_4"/>
    <property type="match status" value="1"/>
</dbReference>
<dbReference type="RefSeq" id="WP_089420530.1">
    <property type="nucleotide sequence ID" value="NZ_CP022415.1"/>
</dbReference>
<evidence type="ECO:0000313" key="2">
    <source>
        <dbReference type="Proteomes" id="UP000199754"/>
    </source>
</evidence>
<keyword evidence="1" id="KW-0808">Transferase</keyword>
<name>A0A221K0Z5_9RHOB</name>
<dbReference type="KEGG" id="spse:SULPSESMR1_01843"/>
<gene>
    <name evidence="1" type="ORF">SULPSESMR1_01843</name>
</gene>
<sequence>MTIRWGLVATVLGPPAELLQFAAYHLEAGAHRIYLYLDDPDSDAFAPLKAHPKVRVSRCDAQHWQKLGGKRPEKHQVRQSRNATHAYSRRTEVDWLIHMDADEFLVSDQPVGDILAALPESTLTARVRPMEQLAGDGHRFKAFIPNGPEREKIVNRIYPTFGPHIKGGFLSHVAGKLFARTGMDGLDVRIHNVFLDQVMNPDEVELSQIDLAHCHAKTWQDWLAAYRYRLEKGSYRAELAPATPPEAGGLSLHDLFRFIEADSGETGLREFYREVAEDSPELRARLDAEGLLRTHRLNVDEMTSLHFPDFTT</sequence>